<feature type="domain" description="Cytochrome oxidase subunit II copper A binding" evidence="5">
    <location>
        <begin position="55"/>
        <end position="167"/>
    </location>
</feature>
<evidence type="ECO:0000313" key="6">
    <source>
        <dbReference type="EMBL" id="SDD51067.1"/>
    </source>
</evidence>
<evidence type="ECO:0000256" key="3">
    <source>
        <dbReference type="ARBA" id="ARBA00023008"/>
    </source>
</evidence>
<dbReference type="SUPFAM" id="SSF49503">
    <property type="entry name" value="Cupredoxins"/>
    <property type="match status" value="1"/>
</dbReference>
<dbReference type="EMBL" id="FMZP01000027">
    <property type="protein sequence ID" value="SDD51067.1"/>
    <property type="molecule type" value="Genomic_DNA"/>
</dbReference>
<dbReference type="PROSITE" id="PS00078">
    <property type="entry name" value="COX2"/>
    <property type="match status" value="1"/>
</dbReference>
<keyword evidence="4" id="KW-1133">Transmembrane helix</keyword>
<sequence length="266" mass="29068">MRIHQYEKIWIAGAMILIVGFIVTITYGSVGLGITMIGDEEETIAPDELNDDEQFGEPRVEQVGENEYAAYVVAQTFIFQPDPIEIPANNEITFYVTSRDVIHGFYVPGTNINAMAIPGQVAELTVEFDEPGEHGLICHEYCGSGHHTMEGLIVVQSEDEFDLTELSAETPDTVAPGEQIQLNATVENGQLEPLETTVNAEIGDQTFQQDLTVDGKSTQNVTFTADSTQLGVGEHDWTVTVDDYEETGTVEVVSNETDEQAGGDES</sequence>
<dbReference type="PANTHER" id="PTHR42838">
    <property type="entry name" value="CYTOCHROME C OXIDASE SUBUNIT II"/>
    <property type="match status" value="1"/>
</dbReference>
<evidence type="ECO:0000256" key="2">
    <source>
        <dbReference type="ARBA" id="ARBA00022723"/>
    </source>
</evidence>
<dbReference type="PRINTS" id="PR01166">
    <property type="entry name" value="CYCOXIDASEII"/>
</dbReference>
<evidence type="ECO:0000313" key="7">
    <source>
        <dbReference type="EMBL" id="SEU04258.1"/>
    </source>
</evidence>
<name>A0A1I0J386_9EURY</name>
<dbReference type="GO" id="GO:0016020">
    <property type="term" value="C:membrane"/>
    <property type="evidence" value="ECO:0007669"/>
    <property type="project" value="InterPro"/>
</dbReference>
<keyword evidence="2" id="KW-0479">Metal-binding</keyword>
<accession>A0A1I0J386</accession>
<organism evidence="7 8">
    <name type="scientific">Natrinema hispanicum</name>
    <dbReference type="NCBI Taxonomy" id="392421"/>
    <lineage>
        <taxon>Archaea</taxon>
        <taxon>Methanobacteriati</taxon>
        <taxon>Methanobacteriota</taxon>
        <taxon>Stenosarchaea group</taxon>
        <taxon>Halobacteria</taxon>
        <taxon>Halobacteriales</taxon>
        <taxon>Natrialbaceae</taxon>
        <taxon>Natrinema</taxon>
    </lineage>
</organism>
<dbReference type="Gene3D" id="2.60.40.10">
    <property type="entry name" value="Immunoglobulins"/>
    <property type="match status" value="1"/>
</dbReference>
<dbReference type="STRING" id="392421.SAMN04488694_13112"/>
<dbReference type="InterPro" id="IPR002429">
    <property type="entry name" value="CcO_II-like_C"/>
</dbReference>
<keyword evidence="8" id="KW-1185">Reference proteome</keyword>
<evidence type="ECO:0000256" key="4">
    <source>
        <dbReference type="SAM" id="Phobius"/>
    </source>
</evidence>
<evidence type="ECO:0000313" key="9">
    <source>
        <dbReference type="Proteomes" id="UP000324021"/>
    </source>
</evidence>
<proteinExistence type="predicted"/>
<keyword evidence="4" id="KW-0472">Membrane</keyword>
<comment type="subcellular location">
    <subcellularLocation>
        <location evidence="1">Cell envelope</location>
    </subcellularLocation>
</comment>
<keyword evidence="4" id="KW-0812">Transmembrane</keyword>
<feature type="transmembrane region" description="Helical" evidence="4">
    <location>
        <begin position="9"/>
        <end position="30"/>
    </location>
</feature>
<dbReference type="Proteomes" id="UP000199320">
    <property type="component" value="Unassembled WGS sequence"/>
</dbReference>
<dbReference type="InterPro" id="IPR008972">
    <property type="entry name" value="Cupredoxin"/>
</dbReference>
<keyword evidence="3" id="KW-0186">Copper</keyword>
<dbReference type="GO" id="GO:0005507">
    <property type="term" value="F:copper ion binding"/>
    <property type="evidence" value="ECO:0007669"/>
    <property type="project" value="InterPro"/>
</dbReference>
<dbReference type="GO" id="GO:0004129">
    <property type="term" value="F:cytochrome-c oxidase activity"/>
    <property type="evidence" value="ECO:0007669"/>
    <property type="project" value="InterPro"/>
</dbReference>
<dbReference type="CDD" id="cd13913">
    <property type="entry name" value="ba3_CcO_II_C"/>
    <property type="match status" value="1"/>
</dbReference>
<dbReference type="InterPro" id="IPR013783">
    <property type="entry name" value="Ig-like_fold"/>
</dbReference>
<dbReference type="RefSeq" id="WP_092935204.1">
    <property type="nucleotide sequence ID" value="NZ_FMZP01000027.1"/>
</dbReference>
<dbReference type="EMBL" id="FOIC01000031">
    <property type="protein sequence ID" value="SEU04258.1"/>
    <property type="molecule type" value="Genomic_DNA"/>
</dbReference>
<dbReference type="PANTHER" id="PTHR42838:SF2">
    <property type="entry name" value="NITROUS-OXIDE REDUCTASE"/>
    <property type="match status" value="1"/>
</dbReference>
<dbReference type="InterPro" id="IPR034214">
    <property type="entry name" value="Ba3_CcO_II_C"/>
</dbReference>
<dbReference type="OrthoDB" id="27522at2157"/>
<dbReference type="Proteomes" id="UP000324021">
    <property type="component" value="Unassembled WGS sequence"/>
</dbReference>
<reference evidence="7" key="2">
    <citation type="submission" date="2016-10" db="EMBL/GenBank/DDBJ databases">
        <authorList>
            <person name="de Groot N.N."/>
        </authorList>
    </citation>
    <scope>NUCLEOTIDE SEQUENCE [LARGE SCALE GENOMIC DNA]</scope>
    <source>
        <strain evidence="7">CDM_6</strain>
    </source>
</reference>
<evidence type="ECO:0000259" key="5">
    <source>
        <dbReference type="PROSITE" id="PS50857"/>
    </source>
</evidence>
<dbReference type="InterPro" id="IPR051403">
    <property type="entry name" value="NosZ/Cyto_c_oxidase_sub2"/>
</dbReference>
<dbReference type="PROSITE" id="PS50857">
    <property type="entry name" value="COX2_CUA"/>
    <property type="match status" value="1"/>
</dbReference>
<gene>
    <name evidence="7" type="ORF">SAMN04488694_13112</name>
    <name evidence="6" type="ORF">SAMN05192552_102730</name>
</gene>
<dbReference type="InterPro" id="IPR001505">
    <property type="entry name" value="Copper_CuA"/>
</dbReference>
<protein>
    <submittedName>
        <fullName evidence="7">Cytochrome c oxidase subunit 2</fullName>
    </submittedName>
</protein>
<reference evidence="8 9" key="1">
    <citation type="submission" date="2016-10" db="EMBL/GenBank/DDBJ databases">
        <authorList>
            <person name="Varghese N."/>
            <person name="Submissions S."/>
        </authorList>
    </citation>
    <scope>NUCLEOTIDE SEQUENCE [LARGE SCALE GENOMIC DNA]</scope>
    <source>
        <strain evidence="6 9">CDM_1</strain>
        <strain evidence="8">CDM_6</strain>
    </source>
</reference>
<evidence type="ECO:0000256" key="1">
    <source>
        <dbReference type="ARBA" id="ARBA00004196"/>
    </source>
</evidence>
<dbReference type="AlphaFoldDB" id="A0A1I0J386"/>
<dbReference type="Gene3D" id="2.60.40.420">
    <property type="entry name" value="Cupredoxins - blue copper proteins"/>
    <property type="match status" value="1"/>
</dbReference>
<evidence type="ECO:0000313" key="8">
    <source>
        <dbReference type="Proteomes" id="UP000199320"/>
    </source>
</evidence>
<dbReference type="Pfam" id="PF00116">
    <property type="entry name" value="COX2"/>
    <property type="match status" value="1"/>
</dbReference>